<dbReference type="Pfam" id="PF01814">
    <property type="entry name" value="Hemerythrin"/>
    <property type="match status" value="1"/>
</dbReference>
<dbReference type="InterPro" id="IPR012312">
    <property type="entry name" value="Hemerythrin-like"/>
</dbReference>
<evidence type="ECO:0000313" key="3">
    <source>
        <dbReference type="Proteomes" id="UP001145072"/>
    </source>
</evidence>
<name>A0A9X4AJA8_9BACI</name>
<keyword evidence="3" id="KW-1185">Reference proteome</keyword>
<gene>
    <name evidence="2" type="ORF">NC661_16935</name>
</gene>
<evidence type="ECO:0000313" key="2">
    <source>
        <dbReference type="EMBL" id="MDC3422047.1"/>
    </source>
</evidence>
<dbReference type="RefSeq" id="WP_259869251.1">
    <property type="nucleotide sequence ID" value="NZ_JAMQJZ010000016.1"/>
</dbReference>
<sequence length="153" mass="18008">MKTKNKGIKRHESLYPLSHHHHHALFLALNLRKVGTDKSNYTLDELKEELRVFWEDGGQQHFRDEEEILLPNFALYSSTNHPEIAEMLLEHVSIRAIMKQILDKNEADEAVMYELGQLLDTHIRREERVIFPMIEEALPEEVLVNMAPYLHND</sequence>
<dbReference type="Gene3D" id="1.20.120.520">
    <property type="entry name" value="nmb1532 protein domain like"/>
    <property type="match status" value="1"/>
</dbReference>
<reference evidence="2" key="1">
    <citation type="submission" date="2022-06" db="EMBL/GenBank/DDBJ databases">
        <title>Aquibacillus sp. a new bacterium isolated from soil saline samples.</title>
        <authorList>
            <person name="Galisteo C."/>
            <person name="De La Haba R."/>
            <person name="Sanchez-Porro C."/>
            <person name="Ventosa A."/>
        </authorList>
    </citation>
    <scope>NUCLEOTIDE SEQUENCE</scope>
    <source>
        <strain evidence="2">JCM 12387</strain>
    </source>
</reference>
<proteinExistence type="predicted"/>
<feature type="domain" description="Hemerythrin-like" evidence="1">
    <location>
        <begin position="19"/>
        <end position="134"/>
    </location>
</feature>
<dbReference type="AlphaFoldDB" id="A0A9X4AJA8"/>
<protein>
    <submittedName>
        <fullName evidence="2">Hemerythrin domain-containing protein</fullName>
    </submittedName>
</protein>
<evidence type="ECO:0000259" key="1">
    <source>
        <dbReference type="Pfam" id="PF01814"/>
    </source>
</evidence>
<comment type="caution">
    <text evidence="2">The sequence shown here is derived from an EMBL/GenBank/DDBJ whole genome shotgun (WGS) entry which is preliminary data.</text>
</comment>
<organism evidence="2 3">
    <name type="scientific">Aquibacillus koreensis</name>
    <dbReference type="NCBI Taxonomy" id="279446"/>
    <lineage>
        <taxon>Bacteria</taxon>
        <taxon>Bacillati</taxon>
        <taxon>Bacillota</taxon>
        <taxon>Bacilli</taxon>
        <taxon>Bacillales</taxon>
        <taxon>Bacillaceae</taxon>
        <taxon>Aquibacillus</taxon>
    </lineage>
</organism>
<accession>A0A9X4AJA8</accession>
<dbReference type="EMBL" id="JAMQJZ010000016">
    <property type="protein sequence ID" value="MDC3422047.1"/>
    <property type="molecule type" value="Genomic_DNA"/>
</dbReference>
<dbReference type="Proteomes" id="UP001145072">
    <property type="component" value="Unassembled WGS sequence"/>
</dbReference>